<dbReference type="Proteomes" id="UP000813427">
    <property type="component" value="Unassembled WGS sequence"/>
</dbReference>
<dbReference type="SUPFAM" id="SSF57701">
    <property type="entry name" value="Zn2/Cys6 DNA-binding domain"/>
    <property type="match status" value="1"/>
</dbReference>
<keyword evidence="4" id="KW-1185">Reference proteome</keyword>
<dbReference type="AlphaFoldDB" id="A0A8K0WCQ2"/>
<feature type="domain" description="Zn(2)-C6 fungal-type" evidence="2">
    <location>
        <begin position="10"/>
        <end position="41"/>
    </location>
</feature>
<keyword evidence="1" id="KW-0539">Nucleus</keyword>
<dbReference type="InterPro" id="IPR021858">
    <property type="entry name" value="Fun_TF"/>
</dbReference>
<evidence type="ECO:0000259" key="2">
    <source>
        <dbReference type="PROSITE" id="PS50048"/>
    </source>
</evidence>
<dbReference type="InterPro" id="IPR036864">
    <property type="entry name" value="Zn2-C6_fun-type_DNA-bd_sf"/>
</dbReference>
<dbReference type="GO" id="GO:0000981">
    <property type="term" value="F:DNA-binding transcription factor activity, RNA polymerase II-specific"/>
    <property type="evidence" value="ECO:0007669"/>
    <property type="project" value="InterPro"/>
</dbReference>
<dbReference type="PANTHER" id="PTHR38791">
    <property type="entry name" value="ZN(II)2CYS6 TRANSCRIPTION FACTOR (EUROFUNG)-RELATED-RELATED"/>
    <property type="match status" value="1"/>
</dbReference>
<accession>A0A8K0WCQ2</accession>
<dbReference type="PANTHER" id="PTHR38791:SF11">
    <property type="entry name" value="ZN(II)2CYS6 TRANSCRIPTION FACTOR (EUROFUNG)"/>
    <property type="match status" value="1"/>
</dbReference>
<proteinExistence type="predicted"/>
<evidence type="ECO:0000313" key="4">
    <source>
        <dbReference type="Proteomes" id="UP000813427"/>
    </source>
</evidence>
<dbReference type="InterPro" id="IPR001138">
    <property type="entry name" value="Zn2Cys6_DnaBD"/>
</dbReference>
<dbReference type="PROSITE" id="PS00463">
    <property type="entry name" value="ZN2_CY6_FUNGAL_1"/>
    <property type="match status" value="1"/>
</dbReference>
<dbReference type="Pfam" id="PF11951">
    <property type="entry name" value="Fungal_trans_2"/>
    <property type="match status" value="1"/>
</dbReference>
<evidence type="ECO:0000313" key="3">
    <source>
        <dbReference type="EMBL" id="KAH7245633.1"/>
    </source>
</evidence>
<dbReference type="SMART" id="SM00066">
    <property type="entry name" value="GAL4"/>
    <property type="match status" value="1"/>
</dbReference>
<dbReference type="CDD" id="cd00067">
    <property type="entry name" value="GAL4"/>
    <property type="match status" value="1"/>
</dbReference>
<dbReference type="InterPro" id="IPR053175">
    <property type="entry name" value="DHMBA_Reg_Transcription_Factor"/>
</dbReference>
<dbReference type="Pfam" id="PF00172">
    <property type="entry name" value="Zn_clus"/>
    <property type="match status" value="1"/>
</dbReference>
<protein>
    <recommendedName>
        <fullName evidence="2">Zn(2)-C6 fungal-type domain-containing protein</fullName>
    </recommendedName>
</protein>
<dbReference type="EMBL" id="JAGPXF010000004">
    <property type="protein sequence ID" value="KAH7245633.1"/>
    <property type="molecule type" value="Genomic_DNA"/>
</dbReference>
<organism evidence="3 4">
    <name type="scientific">Fusarium tricinctum</name>
    <dbReference type="NCBI Taxonomy" id="61284"/>
    <lineage>
        <taxon>Eukaryota</taxon>
        <taxon>Fungi</taxon>
        <taxon>Dikarya</taxon>
        <taxon>Ascomycota</taxon>
        <taxon>Pezizomycotina</taxon>
        <taxon>Sordariomycetes</taxon>
        <taxon>Hypocreomycetidae</taxon>
        <taxon>Hypocreales</taxon>
        <taxon>Nectriaceae</taxon>
        <taxon>Fusarium</taxon>
        <taxon>Fusarium tricinctum species complex</taxon>
    </lineage>
</organism>
<dbReference type="Gene3D" id="4.10.240.10">
    <property type="entry name" value="Zn(2)-C6 fungal-type DNA-binding domain"/>
    <property type="match status" value="1"/>
</dbReference>
<dbReference type="PROSITE" id="PS50048">
    <property type="entry name" value="ZN2_CY6_FUNGAL_2"/>
    <property type="match status" value="1"/>
</dbReference>
<sequence length="481" mass="54657">MGFAGKPSLACEPCRLKRRKCDFKKPQCSTCWRMGISDCTYRNAPVFTIRDETSKVTEKARRKSKIKSRQPSRETTPYDAIVHIPQDVPLPLEATAIGYFFSIFSRSGTFAYLPDYASALITDEKVMRALCASALGSMAVQYNDNKLLYSARCYYSQSLAQTSRDLSEPQTAVLDNTLLCVLLLSAFEAFCFHDGGSPQHWTAHIQGSSNLLLMRGKAQLKSPFGRLLFHHAGVNILIDSINHDIPVPAKLVQLFEYATTSSKLDDSISTNIMLLLWQMAVIAPKMANMAAWEVEQEMLRLDGQAAKFQDELQEMAPFEVIYGAEYRQGHKLYAFEGVMHRYQDQQIARLHNTARLMRLTFRQWMFAASHDSITHKYLRETSNDSNKRHCTIEKILSESAALIKDTLASVPYSLEFLDSQTSTEARYLIWPLTVMASLDICPPSARRYIVNRLVALADKFHLRQAMQAAKMLARRDQEQTW</sequence>
<dbReference type="GO" id="GO:0008270">
    <property type="term" value="F:zinc ion binding"/>
    <property type="evidence" value="ECO:0007669"/>
    <property type="project" value="InterPro"/>
</dbReference>
<gene>
    <name evidence="3" type="ORF">BKA59DRAFT_476052</name>
</gene>
<comment type="caution">
    <text evidence="3">The sequence shown here is derived from an EMBL/GenBank/DDBJ whole genome shotgun (WGS) entry which is preliminary data.</text>
</comment>
<reference evidence="3" key="1">
    <citation type="journal article" date="2021" name="Nat. Commun.">
        <title>Genetic determinants of endophytism in the Arabidopsis root mycobiome.</title>
        <authorList>
            <person name="Mesny F."/>
            <person name="Miyauchi S."/>
            <person name="Thiergart T."/>
            <person name="Pickel B."/>
            <person name="Atanasova L."/>
            <person name="Karlsson M."/>
            <person name="Huettel B."/>
            <person name="Barry K.W."/>
            <person name="Haridas S."/>
            <person name="Chen C."/>
            <person name="Bauer D."/>
            <person name="Andreopoulos W."/>
            <person name="Pangilinan J."/>
            <person name="LaButti K."/>
            <person name="Riley R."/>
            <person name="Lipzen A."/>
            <person name="Clum A."/>
            <person name="Drula E."/>
            <person name="Henrissat B."/>
            <person name="Kohler A."/>
            <person name="Grigoriev I.V."/>
            <person name="Martin F.M."/>
            <person name="Hacquard S."/>
        </authorList>
    </citation>
    <scope>NUCLEOTIDE SEQUENCE</scope>
    <source>
        <strain evidence="3">MPI-SDFR-AT-0068</strain>
    </source>
</reference>
<name>A0A8K0WCQ2_9HYPO</name>
<dbReference type="OrthoDB" id="2991872at2759"/>
<evidence type="ECO:0000256" key="1">
    <source>
        <dbReference type="ARBA" id="ARBA00023242"/>
    </source>
</evidence>